<evidence type="ECO:0000313" key="4">
    <source>
        <dbReference type="EMBL" id="NLP84580.1"/>
    </source>
</evidence>
<dbReference type="InterPro" id="IPR000873">
    <property type="entry name" value="AMP-dep_synth/lig_dom"/>
</dbReference>
<dbReference type="InterPro" id="IPR042099">
    <property type="entry name" value="ANL_N_sf"/>
</dbReference>
<name>A0ABX1KDY2_9MICO</name>
<accession>A0ABX1KDY2</accession>
<dbReference type="Gene3D" id="3.40.50.12780">
    <property type="entry name" value="N-terminal domain of ligase-like"/>
    <property type="match status" value="1"/>
</dbReference>
<keyword evidence="5" id="KW-1185">Reference proteome</keyword>
<organism evidence="4 5">
    <name type="scientific">Microbacterium salsuginis</name>
    <dbReference type="NCBI Taxonomy" id="2722803"/>
    <lineage>
        <taxon>Bacteria</taxon>
        <taxon>Bacillati</taxon>
        <taxon>Actinomycetota</taxon>
        <taxon>Actinomycetes</taxon>
        <taxon>Micrococcales</taxon>
        <taxon>Microbacteriaceae</taxon>
        <taxon>Microbacterium</taxon>
    </lineage>
</organism>
<dbReference type="InterPro" id="IPR025110">
    <property type="entry name" value="AMP-bd_C"/>
</dbReference>
<dbReference type="Gene3D" id="3.30.300.30">
    <property type="match status" value="1"/>
</dbReference>
<dbReference type="PANTHER" id="PTHR43767">
    <property type="entry name" value="LONG-CHAIN-FATTY-ACID--COA LIGASE"/>
    <property type="match status" value="1"/>
</dbReference>
<evidence type="ECO:0000256" key="1">
    <source>
        <dbReference type="SAM" id="MobiDB-lite"/>
    </source>
</evidence>
<protein>
    <submittedName>
        <fullName evidence="4">AMP-binding protein</fullName>
    </submittedName>
</protein>
<dbReference type="EMBL" id="JABACI010000004">
    <property type="protein sequence ID" value="NLP84580.1"/>
    <property type="molecule type" value="Genomic_DNA"/>
</dbReference>
<dbReference type="RefSeq" id="WP_168913082.1">
    <property type="nucleotide sequence ID" value="NZ_JABACI010000004.1"/>
</dbReference>
<evidence type="ECO:0000313" key="5">
    <source>
        <dbReference type="Proteomes" id="UP001429745"/>
    </source>
</evidence>
<dbReference type="InterPro" id="IPR050237">
    <property type="entry name" value="ATP-dep_AMP-bd_enzyme"/>
</dbReference>
<reference evidence="4 5" key="1">
    <citation type="submission" date="2020-04" db="EMBL/GenBank/DDBJ databases">
        <title>CFH 90308 Microbacterium sp.</title>
        <authorList>
            <person name="Nie G."/>
            <person name="Ming H."/>
            <person name="Xia T."/>
        </authorList>
    </citation>
    <scope>NUCLEOTIDE SEQUENCE [LARGE SCALE GENOMIC DNA]</scope>
    <source>
        <strain evidence="4 5">CFH 90308</strain>
    </source>
</reference>
<dbReference type="PANTHER" id="PTHR43767:SF1">
    <property type="entry name" value="NONRIBOSOMAL PEPTIDE SYNTHASE PES1 (EUROFUNG)-RELATED"/>
    <property type="match status" value="1"/>
</dbReference>
<proteinExistence type="predicted"/>
<comment type="caution">
    <text evidence="4">The sequence shown here is derived from an EMBL/GenBank/DDBJ whole genome shotgun (WGS) entry which is preliminary data.</text>
</comment>
<sequence length="559" mass="59642">MRGHYADLWQAVARALPDRTAIRTIDGETWTYARFAREAGALAGTLAARGVVPGDRVAILLYNRPEFLITFFACLAAGITPVPLNFRFRAAEVTALLDDSQAKVLIHPTSLSGVAAEAVERAAADVTLVAIVDDATPPPPGIPWTEAVAGEDPLPEATPDGTELWIYTGGTTGRPKAVRWDEQDMFEVQMFATYSLSDLPWPQTLDEAVAVASDPATPHIVNLPLAPFMHGTALTTSMNTLTLGGTVLVTSSARLDAEAALRFANQAAATRVIVAGDAVTIPLVEAAERLGVGLPTVTSVMSSGMRFSPESKRRLHALGDLSIFDLLASTEGGGFAVTTTTGVDDLPGRPRLFPTAVVLDEHRNEVQNRPGSLGVLAQRGALPLGYHGDPEKTAETFPVIDGVRHVVPGDWVRVEDDLHIEFLGRGSGVINTGGEKVYPLEVEEALLTHPAVADVVVLGAPDPRFGEIVTAVVERADDVSADELLAHVDTLLAGYKRPRHILFRASMDRTPTGKVDVGSLRAEVVGDRAHQDRAHQDRAHQDRAIKDTALKDTAQKGSA</sequence>
<feature type="domain" description="AMP-binding enzyme C-terminal" evidence="3">
    <location>
        <begin position="441"/>
        <end position="514"/>
    </location>
</feature>
<dbReference type="Proteomes" id="UP001429745">
    <property type="component" value="Unassembled WGS sequence"/>
</dbReference>
<evidence type="ECO:0000259" key="3">
    <source>
        <dbReference type="Pfam" id="PF13193"/>
    </source>
</evidence>
<feature type="region of interest" description="Disordered" evidence="1">
    <location>
        <begin position="527"/>
        <end position="559"/>
    </location>
</feature>
<dbReference type="InterPro" id="IPR045851">
    <property type="entry name" value="AMP-bd_C_sf"/>
</dbReference>
<feature type="domain" description="AMP-dependent synthetase/ligase" evidence="2">
    <location>
        <begin position="10"/>
        <end position="380"/>
    </location>
</feature>
<evidence type="ECO:0000259" key="2">
    <source>
        <dbReference type="Pfam" id="PF00501"/>
    </source>
</evidence>
<dbReference type="SUPFAM" id="SSF56801">
    <property type="entry name" value="Acetyl-CoA synthetase-like"/>
    <property type="match status" value="1"/>
</dbReference>
<dbReference type="Pfam" id="PF00501">
    <property type="entry name" value="AMP-binding"/>
    <property type="match status" value="1"/>
</dbReference>
<gene>
    <name evidence="4" type="ORF">HF576_12040</name>
</gene>
<dbReference type="Pfam" id="PF13193">
    <property type="entry name" value="AMP-binding_C"/>
    <property type="match status" value="1"/>
</dbReference>